<keyword evidence="3" id="KW-1185">Reference proteome</keyword>
<accession>A0A1H3ZWG1</accession>
<organism evidence="2 3">
    <name type="scientific">Desulfuromusa kysingii</name>
    <dbReference type="NCBI Taxonomy" id="37625"/>
    <lineage>
        <taxon>Bacteria</taxon>
        <taxon>Pseudomonadati</taxon>
        <taxon>Thermodesulfobacteriota</taxon>
        <taxon>Desulfuromonadia</taxon>
        <taxon>Desulfuromonadales</taxon>
        <taxon>Geopsychrobacteraceae</taxon>
        <taxon>Desulfuromusa</taxon>
    </lineage>
</organism>
<dbReference type="STRING" id="37625.SAMN05660420_01692"/>
<evidence type="ECO:0000313" key="3">
    <source>
        <dbReference type="Proteomes" id="UP000199409"/>
    </source>
</evidence>
<gene>
    <name evidence="2" type="ORF">SAMN05660420_01692</name>
</gene>
<dbReference type="EMBL" id="FNQN01000004">
    <property type="protein sequence ID" value="SEA27632.1"/>
    <property type="molecule type" value="Genomic_DNA"/>
</dbReference>
<dbReference type="AlphaFoldDB" id="A0A1H3ZWG1"/>
<dbReference type="Proteomes" id="UP000199409">
    <property type="component" value="Unassembled WGS sequence"/>
</dbReference>
<evidence type="ECO:0000313" key="2">
    <source>
        <dbReference type="EMBL" id="SEA27632.1"/>
    </source>
</evidence>
<feature type="domain" description="FRG" evidence="1">
    <location>
        <begin position="28"/>
        <end position="124"/>
    </location>
</feature>
<reference evidence="2 3" key="1">
    <citation type="submission" date="2016-10" db="EMBL/GenBank/DDBJ databases">
        <authorList>
            <person name="de Groot N.N."/>
        </authorList>
    </citation>
    <scope>NUCLEOTIDE SEQUENCE [LARGE SCALE GENOMIC DNA]</scope>
    <source>
        <strain evidence="2 3">DSM 7343</strain>
    </source>
</reference>
<evidence type="ECO:0000259" key="1">
    <source>
        <dbReference type="SMART" id="SM00901"/>
    </source>
</evidence>
<protein>
    <submittedName>
        <fullName evidence="2">FRG domain-containing protein</fullName>
    </submittedName>
</protein>
<dbReference type="OrthoDB" id="9816036at2"/>
<sequence length="276" mass="32120">MQEVTVTSWAHLQDELFEDAWNSELGRFRSRYAFRGLSDSHYQLETTLIRLGGNYAPLEPHLLRNFKKHARRSVVEQDSIWHWLSVAQHYGLPTRLLDWTYSPYVALHFATANITLFDQDGVIWAVNYLKTHQLLPRQLRKKLDEEGANVFTVEMLSAAVSSLQELMRVGRDDFALFFEPPSIDDRITNQFGFFSVMPDSTCSLNQWLAQHPHLWRRIIIPSSLKWEIRDKLDQANITERVLFPGLDGLSLWLKRQYSPKSERPALCFAGEVERSA</sequence>
<dbReference type="SMART" id="SM00901">
    <property type="entry name" value="FRG"/>
    <property type="match status" value="1"/>
</dbReference>
<dbReference type="RefSeq" id="WP_092346724.1">
    <property type="nucleotide sequence ID" value="NZ_FNQN01000004.1"/>
</dbReference>
<dbReference type="Pfam" id="PF08867">
    <property type="entry name" value="FRG"/>
    <property type="match status" value="1"/>
</dbReference>
<name>A0A1H3ZWG1_9BACT</name>
<dbReference type="InterPro" id="IPR014966">
    <property type="entry name" value="FRG-dom"/>
</dbReference>
<proteinExistence type="predicted"/>